<dbReference type="Proteomes" id="UP000076959">
    <property type="component" value="Unassembled WGS sequence"/>
</dbReference>
<dbReference type="RefSeq" id="WP_063678923.1">
    <property type="nucleotide sequence ID" value="NZ_LUUB01000086.1"/>
</dbReference>
<evidence type="ECO:0000313" key="2">
    <source>
        <dbReference type="EMBL" id="OAF04320.1"/>
    </source>
</evidence>
<evidence type="ECO:0000259" key="1">
    <source>
        <dbReference type="Pfam" id="PF09407"/>
    </source>
</evidence>
<reference evidence="2 3" key="1">
    <citation type="submission" date="2016-03" db="EMBL/GenBank/DDBJ databases">
        <title>Draft Genome Sequence of the Strain BR 10245 (Bradyrhizobium sp.) isolated from nodules of Centrolobium paraense.</title>
        <authorList>
            <person name="Simoes-Araujo J.L.Sr."/>
            <person name="Barauna A.C."/>
            <person name="Silva K."/>
            <person name="Zilli J.E."/>
        </authorList>
    </citation>
    <scope>NUCLEOTIDE SEQUENCE [LARGE SCALE GENOMIC DNA]</scope>
    <source>
        <strain evidence="2 3">BR 10245</strain>
    </source>
</reference>
<keyword evidence="3" id="KW-1185">Reference proteome</keyword>
<feature type="domain" description="AbiEi antitoxin C-terminal" evidence="1">
    <location>
        <begin position="80"/>
        <end position="216"/>
    </location>
</feature>
<dbReference type="EMBL" id="LUUB01000086">
    <property type="protein sequence ID" value="OAF04320.1"/>
    <property type="molecule type" value="Genomic_DNA"/>
</dbReference>
<dbReference type="Pfam" id="PF09407">
    <property type="entry name" value="AbiEi_1"/>
    <property type="match status" value="1"/>
</dbReference>
<accession>A0A176YFJ3</accession>
<dbReference type="InterPro" id="IPR018547">
    <property type="entry name" value="AbiEi_C"/>
</dbReference>
<proteinExistence type="predicted"/>
<evidence type="ECO:0000313" key="3">
    <source>
        <dbReference type="Proteomes" id="UP000076959"/>
    </source>
</evidence>
<dbReference type="OrthoDB" id="42441at2"/>
<dbReference type="AlphaFoldDB" id="A0A176YFJ3"/>
<protein>
    <recommendedName>
        <fullName evidence="1">AbiEi antitoxin C-terminal domain-containing protein</fullName>
    </recommendedName>
</protein>
<gene>
    <name evidence="2" type="ORF">AYJ54_24335</name>
</gene>
<dbReference type="GeneID" id="32586353"/>
<organism evidence="2 3">
    <name type="scientific">Bradyrhizobium centrolobii</name>
    <dbReference type="NCBI Taxonomy" id="1505087"/>
    <lineage>
        <taxon>Bacteria</taxon>
        <taxon>Pseudomonadati</taxon>
        <taxon>Pseudomonadota</taxon>
        <taxon>Alphaproteobacteria</taxon>
        <taxon>Hyphomicrobiales</taxon>
        <taxon>Nitrobacteraceae</taxon>
        <taxon>Bradyrhizobium</taxon>
    </lineage>
</organism>
<comment type="caution">
    <text evidence="2">The sequence shown here is derived from an EMBL/GenBank/DDBJ whole genome shotgun (WGS) entry which is preliminary data.</text>
</comment>
<sequence>MMLDRRLTLSAYMTDLLSSGQVVFTRDEAAHALGVTIPGFLKAAARQQQRKALFNPRHGFYVVVPPQYLSWGAPPPNWYVDDLMRHEGHPYYVGLLKAAELHGASHQAVMEFQVVTDKRLPKFRAGRSIVAFFYRKDMAQLAGAIIDHKTDTGKMRVSSPELTAFDLLRYAHAAGNIDSIATVLADLGKKIEPGRLVALAPAFERTVIQRLGYLLDYLKFDALADALHGHLEESHPLPWIELELDRKGKGDVSKDERDARWHVIVRHKPEIDE</sequence>
<name>A0A176YFJ3_9BRAD</name>
<dbReference type="STRING" id="1505087.AYJ54_24335"/>